<dbReference type="SUPFAM" id="SSF55797">
    <property type="entry name" value="PR-1-like"/>
    <property type="match status" value="1"/>
</dbReference>
<organism evidence="2 3">
    <name type="scientific">Ancylostoma duodenale</name>
    <dbReference type="NCBI Taxonomy" id="51022"/>
    <lineage>
        <taxon>Eukaryota</taxon>
        <taxon>Metazoa</taxon>
        <taxon>Ecdysozoa</taxon>
        <taxon>Nematoda</taxon>
        <taxon>Chromadorea</taxon>
        <taxon>Rhabditida</taxon>
        <taxon>Rhabditina</taxon>
        <taxon>Rhabditomorpha</taxon>
        <taxon>Strongyloidea</taxon>
        <taxon>Ancylostomatidae</taxon>
        <taxon>Ancylostomatinae</taxon>
        <taxon>Ancylostoma</taxon>
    </lineage>
</organism>
<sequence>MVHIHQSDHRVDLVFSGSLEHEAETLAEKCSSRVRSSSSAALNIKLFTDKNIPLLSDTELVEMALKDWYAPVERYGLHSKNNTYTDLRLESFANMIYYKNNMFGCALNRCNTSSTRTPFIAVVLCLYSCP</sequence>
<dbReference type="AlphaFoldDB" id="A0A0C2FIX8"/>
<evidence type="ECO:0000313" key="2">
    <source>
        <dbReference type="EMBL" id="KIH46704.1"/>
    </source>
</evidence>
<evidence type="ECO:0000259" key="1">
    <source>
        <dbReference type="SMART" id="SM00198"/>
    </source>
</evidence>
<dbReference type="Gene3D" id="3.40.33.10">
    <property type="entry name" value="CAP"/>
    <property type="match status" value="1"/>
</dbReference>
<keyword evidence="3" id="KW-1185">Reference proteome</keyword>
<dbReference type="Pfam" id="PF00188">
    <property type="entry name" value="CAP"/>
    <property type="match status" value="1"/>
</dbReference>
<feature type="domain" description="SCP" evidence="1">
    <location>
        <begin position="1"/>
        <end position="128"/>
    </location>
</feature>
<dbReference type="InterPro" id="IPR014044">
    <property type="entry name" value="CAP_dom"/>
</dbReference>
<evidence type="ECO:0000313" key="3">
    <source>
        <dbReference type="Proteomes" id="UP000054047"/>
    </source>
</evidence>
<reference evidence="2 3" key="1">
    <citation type="submission" date="2013-12" db="EMBL/GenBank/DDBJ databases">
        <title>Draft genome of the parsitic nematode Ancylostoma duodenale.</title>
        <authorList>
            <person name="Mitreva M."/>
        </authorList>
    </citation>
    <scope>NUCLEOTIDE SEQUENCE [LARGE SCALE GENOMIC DNA]</scope>
    <source>
        <strain evidence="2 3">Zhejiang</strain>
    </source>
</reference>
<dbReference type="OrthoDB" id="5877551at2759"/>
<proteinExistence type="predicted"/>
<accession>A0A0C2FIX8</accession>
<name>A0A0C2FIX8_9BILA</name>
<gene>
    <name evidence="2" type="ORF">ANCDUO_23241</name>
</gene>
<dbReference type="SMART" id="SM00198">
    <property type="entry name" value="SCP"/>
    <property type="match status" value="1"/>
</dbReference>
<dbReference type="InterPro" id="IPR035940">
    <property type="entry name" value="CAP_sf"/>
</dbReference>
<protein>
    <submittedName>
        <fullName evidence="2">SCP-like protein</fullName>
    </submittedName>
</protein>
<dbReference type="Proteomes" id="UP000054047">
    <property type="component" value="Unassembled WGS sequence"/>
</dbReference>
<dbReference type="EMBL" id="KN768666">
    <property type="protein sequence ID" value="KIH46704.1"/>
    <property type="molecule type" value="Genomic_DNA"/>
</dbReference>